<dbReference type="InterPro" id="IPR050534">
    <property type="entry name" value="Coronavir_polyprotein_1ab"/>
</dbReference>
<dbReference type="SUPFAM" id="SSF52540">
    <property type="entry name" value="P-loop containing nucleoside triphosphate hydrolases"/>
    <property type="match status" value="1"/>
</dbReference>
<reference evidence="7 8" key="1">
    <citation type="submission" date="2014-03" db="EMBL/GenBank/DDBJ databases">
        <authorList>
            <person name="Sibley D."/>
            <person name="Venepally P."/>
            <person name="Karamycheva S."/>
            <person name="Hadjithomas M."/>
            <person name="Khan A."/>
            <person name="Brunk B."/>
            <person name="Roos D."/>
            <person name="Caler E."/>
            <person name="Lorenzi H."/>
        </authorList>
    </citation>
    <scope>NUCLEOTIDE SEQUENCE [LARGE SCALE GENOMIC DNA]</scope>
    <source>
        <strain evidence="8">p89</strain>
    </source>
</reference>
<evidence type="ECO:0000256" key="5">
    <source>
        <dbReference type="SAM" id="MobiDB-lite"/>
    </source>
</evidence>
<feature type="domain" description="DNA2/NAM7 helicase-like C-terminal" evidence="6">
    <location>
        <begin position="361"/>
        <end position="490"/>
    </location>
</feature>
<keyword evidence="3" id="KW-0347">Helicase</keyword>
<comment type="caution">
    <text evidence="7">The sequence shown here is derived from an EMBL/GenBank/DDBJ whole genome shotgun (WGS) entry which is preliminary data.</text>
</comment>
<dbReference type="GO" id="GO:0005524">
    <property type="term" value="F:ATP binding"/>
    <property type="evidence" value="ECO:0007669"/>
    <property type="project" value="UniProtKB-KW"/>
</dbReference>
<organism evidence="7 8">
    <name type="scientific">Toxoplasma gondii p89</name>
    <dbReference type="NCBI Taxonomy" id="943119"/>
    <lineage>
        <taxon>Eukaryota</taxon>
        <taxon>Sar</taxon>
        <taxon>Alveolata</taxon>
        <taxon>Apicomplexa</taxon>
        <taxon>Conoidasida</taxon>
        <taxon>Coccidia</taxon>
        <taxon>Eucoccidiorida</taxon>
        <taxon>Eimeriorina</taxon>
        <taxon>Sarcocystidae</taxon>
        <taxon>Toxoplasma</taxon>
    </lineage>
</organism>
<keyword evidence="1" id="KW-0547">Nucleotide-binding</keyword>
<dbReference type="EMBL" id="AEYI02000039">
    <property type="protein sequence ID" value="KFG52257.1"/>
    <property type="molecule type" value="Genomic_DNA"/>
</dbReference>
<dbReference type="AlphaFoldDB" id="A0A086L6I9"/>
<dbReference type="CDD" id="cd18808">
    <property type="entry name" value="SF1_C_Upf1"/>
    <property type="match status" value="1"/>
</dbReference>
<keyword evidence="2" id="KW-0378">Hydrolase</keyword>
<feature type="region of interest" description="Disordered" evidence="5">
    <location>
        <begin position="31"/>
        <end position="50"/>
    </location>
</feature>
<sequence>RAIHNFDFSSTGVRSHALGVLERKGDFMPASGGSFSPYSPRRSSELGGSETQTLAYRQRVPVFIDTVYQGKNLRRIAPRRILIDEASQITEFRSLIVLAQTKCTKLVLVGDPAQISGQSMQAGPIAVRSAFDSFLTQSALPQFFLLDTQFRMPGSMCEMISSLFYQGLLKTHQSVFSRPADLSPSIPWPKRNRTSRSLLPPPSPSNDSPSSLSPSSVSSSLSSSLSSSSVSSSLSSSLSPSLAFAPSASHDYAGVDSAVPLLVIDTGPARLSPSSSVSSSVSSSLSSSLRAASGAAGALSWSERQWDLREIIDRDDGDVVDLLREDQATCSRMQRRQGLLKEGQETAGRSASLHTEGSVWLSYYNAAEALLTVRCTSLLLRDGVAPEAIGVISPYLCQLALLERILGRKAYRRVSRQEKAFDGRMHPRTAPSDKVLLSTVDSFQGGEKDYIIFTCVRSNPAGAVGFLADWRRLNVAFSRARKGLIVIGHSVTLRQDPTLDALFHFARKLHAVVPVDHPSLDAITEGIWPPPSCI</sequence>
<proteinExistence type="predicted"/>
<evidence type="ECO:0000313" key="7">
    <source>
        <dbReference type="EMBL" id="KFG52257.1"/>
    </source>
</evidence>
<keyword evidence="4" id="KW-0067">ATP-binding</keyword>
<dbReference type="InterPro" id="IPR027417">
    <property type="entry name" value="P-loop_NTPase"/>
</dbReference>
<accession>A0A086L6I9</accession>
<evidence type="ECO:0000259" key="6">
    <source>
        <dbReference type="Pfam" id="PF13087"/>
    </source>
</evidence>
<evidence type="ECO:0000256" key="3">
    <source>
        <dbReference type="ARBA" id="ARBA00022806"/>
    </source>
</evidence>
<evidence type="ECO:0000256" key="1">
    <source>
        <dbReference type="ARBA" id="ARBA00022741"/>
    </source>
</evidence>
<name>A0A086L6I9_TOXGO</name>
<evidence type="ECO:0000256" key="4">
    <source>
        <dbReference type="ARBA" id="ARBA00022840"/>
    </source>
</evidence>
<evidence type="ECO:0000256" key="2">
    <source>
        <dbReference type="ARBA" id="ARBA00022801"/>
    </source>
</evidence>
<feature type="compositionally biased region" description="Low complexity" evidence="5">
    <location>
        <begin position="205"/>
        <end position="214"/>
    </location>
</feature>
<dbReference type="PANTHER" id="PTHR43788">
    <property type="entry name" value="DNA2/NAM7 HELICASE FAMILY MEMBER"/>
    <property type="match status" value="1"/>
</dbReference>
<dbReference type="Pfam" id="PF13087">
    <property type="entry name" value="AAA_12"/>
    <property type="match status" value="1"/>
</dbReference>
<gene>
    <name evidence="7" type="ORF">TGP89_270090B</name>
</gene>
<dbReference type="InterPro" id="IPR047187">
    <property type="entry name" value="SF1_C_Upf1"/>
</dbReference>
<dbReference type="Proteomes" id="UP000028828">
    <property type="component" value="Unassembled WGS sequence"/>
</dbReference>
<evidence type="ECO:0000313" key="8">
    <source>
        <dbReference type="Proteomes" id="UP000028828"/>
    </source>
</evidence>
<feature type="region of interest" description="Disordered" evidence="5">
    <location>
        <begin position="178"/>
        <end position="214"/>
    </location>
</feature>
<dbReference type="InterPro" id="IPR041679">
    <property type="entry name" value="DNA2/NAM7-like_C"/>
</dbReference>
<dbReference type="VEuPathDB" id="ToxoDB:TGP89_270090B"/>
<feature type="non-terminal residue" evidence="7">
    <location>
        <position position="1"/>
    </location>
</feature>
<protein>
    <submittedName>
        <fullName evidence="7">Putative regulator of nonsense transcripts protein 1</fullName>
    </submittedName>
</protein>
<dbReference type="Gene3D" id="3.40.50.300">
    <property type="entry name" value="P-loop containing nucleotide triphosphate hydrolases"/>
    <property type="match status" value="2"/>
</dbReference>
<dbReference type="GO" id="GO:0043139">
    <property type="term" value="F:5'-3' DNA helicase activity"/>
    <property type="evidence" value="ECO:0007669"/>
    <property type="project" value="TreeGrafter"/>
</dbReference>
<dbReference type="GO" id="GO:0016787">
    <property type="term" value="F:hydrolase activity"/>
    <property type="evidence" value="ECO:0007669"/>
    <property type="project" value="UniProtKB-KW"/>
</dbReference>
<dbReference type="PANTHER" id="PTHR43788:SF8">
    <property type="entry name" value="DNA-BINDING PROTEIN SMUBP-2"/>
    <property type="match status" value="1"/>
</dbReference>